<reference evidence="11 12" key="1">
    <citation type="submission" date="2023-05" db="EMBL/GenBank/DDBJ databases">
        <title>Sedimentitalea sp. nov. JM2-8.</title>
        <authorList>
            <person name="Huang J."/>
        </authorList>
    </citation>
    <scope>NUCLEOTIDE SEQUENCE [LARGE SCALE GENOMIC DNA]</scope>
    <source>
        <strain evidence="11 12">JM2-8</strain>
    </source>
</reference>
<evidence type="ECO:0000256" key="5">
    <source>
        <dbReference type="ARBA" id="ARBA00022692"/>
    </source>
</evidence>
<evidence type="ECO:0000313" key="12">
    <source>
        <dbReference type="Proteomes" id="UP001227126"/>
    </source>
</evidence>
<evidence type="ECO:0000256" key="2">
    <source>
        <dbReference type="ARBA" id="ARBA00022448"/>
    </source>
</evidence>
<feature type="transmembrane region" description="Helical" evidence="9">
    <location>
        <begin position="51"/>
        <end position="69"/>
    </location>
</feature>
<feature type="domain" description="Na+/H+ antiporter NhaC-like C-terminal" evidence="10">
    <location>
        <begin position="174"/>
        <end position="477"/>
    </location>
</feature>
<accession>A0ABT7FHQ2</accession>
<feature type="transmembrane region" description="Helical" evidence="9">
    <location>
        <begin position="377"/>
        <end position="398"/>
    </location>
</feature>
<evidence type="ECO:0000256" key="9">
    <source>
        <dbReference type="SAM" id="Phobius"/>
    </source>
</evidence>
<evidence type="ECO:0000256" key="1">
    <source>
        <dbReference type="ARBA" id="ARBA00004651"/>
    </source>
</evidence>
<dbReference type="Pfam" id="PF03553">
    <property type="entry name" value="Na_H_antiporter"/>
    <property type="match status" value="1"/>
</dbReference>
<organism evidence="11 12">
    <name type="scientific">Sedimentitalea xiamensis</name>
    <dbReference type="NCBI Taxonomy" id="3050037"/>
    <lineage>
        <taxon>Bacteria</taxon>
        <taxon>Pseudomonadati</taxon>
        <taxon>Pseudomonadota</taxon>
        <taxon>Alphaproteobacteria</taxon>
        <taxon>Rhodobacterales</taxon>
        <taxon>Paracoccaceae</taxon>
        <taxon>Sedimentitalea</taxon>
    </lineage>
</organism>
<comment type="caution">
    <text evidence="11">The sequence shown here is derived from an EMBL/GenBank/DDBJ whole genome shotgun (WGS) entry which is preliminary data.</text>
</comment>
<dbReference type="PANTHER" id="PTHR33451:SF3">
    <property type="entry name" value="MALATE-2H(+)_NA(+)-LACTATE ANTIPORTER"/>
    <property type="match status" value="1"/>
</dbReference>
<evidence type="ECO:0000313" key="11">
    <source>
        <dbReference type="EMBL" id="MDK3074671.1"/>
    </source>
</evidence>
<proteinExistence type="inferred from homology"/>
<evidence type="ECO:0000256" key="4">
    <source>
        <dbReference type="ARBA" id="ARBA00022475"/>
    </source>
</evidence>
<evidence type="ECO:0000256" key="8">
    <source>
        <dbReference type="ARBA" id="ARBA00038435"/>
    </source>
</evidence>
<dbReference type="RefSeq" id="WP_284486604.1">
    <property type="nucleotide sequence ID" value="NZ_JASNJE010000023.1"/>
</dbReference>
<feature type="transmembrane region" description="Helical" evidence="9">
    <location>
        <begin position="123"/>
        <end position="143"/>
    </location>
</feature>
<keyword evidence="6 9" id="KW-1133">Transmembrane helix</keyword>
<feature type="transmembrane region" description="Helical" evidence="9">
    <location>
        <begin position="245"/>
        <end position="262"/>
    </location>
</feature>
<comment type="similarity">
    <text evidence="8">Belongs to the NhaC Na(+)/H(+) (TC 2.A.35) antiporter family.</text>
</comment>
<evidence type="ECO:0000256" key="3">
    <source>
        <dbReference type="ARBA" id="ARBA00022449"/>
    </source>
</evidence>
<protein>
    <submittedName>
        <fullName evidence="11">Na+/H+ antiporter NhaC family protein</fullName>
    </submittedName>
</protein>
<evidence type="ECO:0000256" key="7">
    <source>
        <dbReference type="ARBA" id="ARBA00023136"/>
    </source>
</evidence>
<keyword evidence="5 9" id="KW-0812">Transmembrane</keyword>
<dbReference type="InterPro" id="IPR052180">
    <property type="entry name" value="NhaC_Na-H+_Antiporter"/>
</dbReference>
<keyword evidence="12" id="KW-1185">Reference proteome</keyword>
<feature type="transmembrane region" description="Helical" evidence="9">
    <location>
        <begin position="337"/>
        <end position="357"/>
    </location>
</feature>
<keyword evidence="4" id="KW-1003">Cell membrane</keyword>
<sequence length="488" mass="50949">MNTANERTRSTGGAQRPELGWALVPIITLIVLLALAYFLFGDEAAKGPNQIALTMAAIVAILVGFRHRVSMDEMRAAALESVGTGLPALFILLAVGALIGTWAMSGTLVAMVYWGLQLLSPNYFYFTVVLICAAVALCIGSSWTVAGTIGIGLMGVALQMGLSPAVTAGAVLSGAYFGDKSSPLSDATNLASAAAGAELYRHILETLWTSVPTLLLSLGFFFMLGSPGDFDASSLTEMLAADFDTGFVPFIPLIVVLGLALLKLSPFLTIMGGAIAGALVAVTLNPGNVILAANDPDLAYPLALLKGVWKAMASGNVSQTGAAALDQLLSRGGMESMLITIWLILSALAFGGIIEKVGILDRLLEPVLRAARTTGRLIASVVAASLGANLLVGDQYIAIVMPGKMFQSAFRAKRLAPEVLSRAVGDSATVISALVPWNSCGAYMAATLGVATVNYLPFAAFNLLNPIITMVFGFMGWRMIRTPEPRTA</sequence>
<feature type="transmembrane region" description="Helical" evidence="9">
    <location>
        <begin position="20"/>
        <end position="39"/>
    </location>
</feature>
<dbReference type="InterPro" id="IPR018461">
    <property type="entry name" value="Na/H_Antiport_NhaC-like_C"/>
</dbReference>
<keyword evidence="2" id="KW-0813">Transport</keyword>
<comment type="subcellular location">
    <subcellularLocation>
        <location evidence="1">Cell membrane</location>
        <topology evidence="1">Multi-pass membrane protein</topology>
    </subcellularLocation>
</comment>
<keyword evidence="7 9" id="KW-0472">Membrane</keyword>
<dbReference type="EMBL" id="JASNJE010000023">
    <property type="protein sequence ID" value="MDK3074671.1"/>
    <property type="molecule type" value="Genomic_DNA"/>
</dbReference>
<name>A0ABT7FHQ2_9RHOB</name>
<evidence type="ECO:0000256" key="6">
    <source>
        <dbReference type="ARBA" id="ARBA00022989"/>
    </source>
</evidence>
<feature type="transmembrane region" description="Helical" evidence="9">
    <location>
        <begin position="89"/>
        <end position="116"/>
    </location>
</feature>
<feature type="transmembrane region" description="Helical" evidence="9">
    <location>
        <begin position="207"/>
        <end position="225"/>
    </location>
</feature>
<dbReference type="Proteomes" id="UP001227126">
    <property type="component" value="Unassembled WGS sequence"/>
</dbReference>
<dbReference type="PANTHER" id="PTHR33451">
    <property type="entry name" value="MALATE-2H(+)/NA(+)-LACTATE ANTIPORTER"/>
    <property type="match status" value="1"/>
</dbReference>
<gene>
    <name evidence="11" type="ORF">QO034_16380</name>
</gene>
<keyword evidence="3" id="KW-0050">Antiport</keyword>
<evidence type="ECO:0000259" key="10">
    <source>
        <dbReference type="Pfam" id="PF03553"/>
    </source>
</evidence>
<feature type="transmembrane region" description="Helical" evidence="9">
    <location>
        <begin position="458"/>
        <end position="477"/>
    </location>
</feature>